<dbReference type="Pfam" id="PF04268">
    <property type="entry name" value="SoxG"/>
    <property type="match status" value="1"/>
</dbReference>
<dbReference type="EMBL" id="JACHIV010000001">
    <property type="protein sequence ID" value="MBB5068979.1"/>
    <property type="molecule type" value="Genomic_DNA"/>
</dbReference>
<protein>
    <submittedName>
        <fullName evidence="1">Sarcosine oxidase subunit gamma</fullName>
        <ecNumber evidence="1">1.5.3.1</ecNumber>
    </submittedName>
</protein>
<accession>A0A840NI51</accession>
<organism evidence="1 2">
    <name type="scientific">Saccharopolyspora gloriosae</name>
    <dbReference type="NCBI Taxonomy" id="455344"/>
    <lineage>
        <taxon>Bacteria</taxon>
        <taxon>Bacillati</taxon>
        <taxon>Actinomycetota</taxon>
        <taxon>Actinomycetes</taxon>
        <taxon>Pseudonocardiales</taxon>
        <taxon>Pseudonocardiaceae</taxon>
        <taxon>Saccharopolyspora</taxon>
    </lineage>
</organism>
<dbReference type="Gene3D" id="3.30.1360.120">
    <property type="entry name" value="Probable tRNA modification gtpase trme, domain 1"/>
    <property type="match status" value="1"/>
</dbReference>
<dbReference type="GO" id="GO:0008115">
    <property type="term" value="F:sarcosine oxidase activity"/>
    <property type="evidence" value="ECO:0007669"/>
    <property type="project" value="UniProtKB-EC"/>
</dbReference>
<name>A0A840NI51_9PSEU</name>
<dbReference type="Proteomes" id="UP000580474">
    <property type="component" value="Unassembled WGS sequence"/>
</dbReference>
<evidence type="ECO:0000313" key="1">
    <source>
        <dbReference type="EMBL" id="MBB5068979.1"/>
    </source>
</evidence>
<dbReference type="SUPFAM" id="SSF103025">
    <property type="entry name" value="Folate-binding domain"/>
    <property type="match status" value="1"/>
</dbReference>
<dbReference type="RefSeq" id="WP_184478732.1">
    <property type="nucleotide sequence ID" value="NZ_JACHIV010000001.1"/>
</dbReference>
<keyword evidence="2" id="KW-1185">Reference proteome</keyword>
<comment type="caution">
    <text evidence="1">The sequence shown here is derived from an EMBL/GenBank/DDBJ whole genome shotgun (WGS) entry which is preliminary data.</text>
</comment>
<dbReference type="AlphaFoldDB" id="A0A840NI51"/>
<gene>
    <name evidence="1" type="ORF">BJ969_002067</name>
</gene>
<evidence type="ECO:0000313" key="2">
    <source>
        <dbReference type="Proteomes" id="UP000580474"/>
    </source>
</evidence>
<dbReference type="InterPro" id="IPR007375">
    <property type="entry name" value="SoxG"/>
</dbReference>
<proteinExistence type="predicted"/>
<reference evidence="1 2" key="1">
    <citation type="submission" date="2020-08" db="EMBL/GenBank/DDBJ databases">
        <title>Sequencing the genomes of 1000 actinobacteria strains.</title>
        <authorList>
            <person name="Klenk H.-P."/>
        </authorList>
    </citation>
    <scope>NUCLEOTIDE SEQUENCE [LARGE SCALE GENOMIC DNA]</scope>
    <source>
        <strain evidence="1 2">DSM 45582</strain>
    </source>
</reference>
<keyword evidence="1" id="KW-0560">Oxidoreductase</keyword>
<dbReference type="EC" id="1.5.3.1" evidence="1"/>
<sequence>MAEPYGDSPLTSRADLLDRHSVPGAVRITEIPFLAQVGLRVDPKGVAAERIGTAIGAMPPNLPGTTVRAGELLALWLGPDEWLLVGREGTAESIQDILFAALGDEHGAVVDLSANRTILEVSGPKAREVLNKGCALDLHPRVFGADRCAQTLLARAGVVLVCRDAEQPSFWLLVRSSFARYVADWLIDASAEYAN</sequence>
<dbReference type="InterPro" id="IPR027266">
    <property type="entry name" value="TrmE/GcvT-like"/>
</dbReference>
<dbReference type="Gene3D" id="3.30.70.1520">
    <property type="entry name" value="Heterotetrameric sarcosine oxidase"/>
    <property type="match status" value="1"/>
</dbReference>